<proteinExistence type="predicted"/>
<name>A0A098FZE3_9GAMM</name>
<dbReference type="HOGENOM" id="CLU_1641640_0_0_6"/>
<organism evidence="2 3">
    <name type="scientific">Legionella fallonii LLAP-10</name>
    <dbReference type="NCBI Taxonomy" id="1212491"/>
    <lineage>
        <taxon>Bacteria</taxon>
        <taxon>Pseudomonadati</taxon>
        <taxon>Pseudomonadota</taxon>
        <taxon>Gammaproteobacteria</taxon>
        <taxon>Legionellales</taxon>
        <taxon>Legionellaceae</taxon>
        <taxon>Legionella</taxon>
    </lineage>
</organism>
<reference evidence="3" key="1">
    <citation type="submission" date="2014-09" db="EMBL/GenBank/DDBJ databases">
        <authorList>
            <person name="Gomez-Valero L."/>
        </authorList>
    </citation>
    <scope>NUCLEOTIDE SEQUENCE [LARGE SCALE GENOMIC DNA]</scope>
    <source>
        <strain evidence="3">ATCC700992</strain>
    </source>
</reference>
<dbReference type="RefSeq" id="WP_045094452.1">
    <property type="nucleotide sequence ID" value="NZ_LN614827.1"/>
</dbReference>
<dbReference type="OrthoDB" id="5645169at2"/>
<accession>A0A098FZE3</accession>
<gene>
    <name evidence="2" type="ORF">LFA_0116</name>
</gene>
<protein>
    <recommendedName>
        <fullName evidence="4">Enhanced entry protein EnhB</fullName>
    </recommendedName>
</protein>
<evidence type="ECO:0008006" key="4">
    <source>
        <dbReference type="Google" id="ProtNLM"/>
    </source>
</evidence>
<sequence>MRVLVSFCCLLLSSYALAQPTLPAGCQVVAVKGEAVTLKSKNSKVVFVHNLTSGDLWITHPVTNPSASAGWTSRLQAGNWSALVVDKPPFVLNCIESRPGHEQQLPCEGAIAVCQWPGVKVPNNLQGSTFWAAEDKPLAQLTAALGDRGFVLPAVKE</sequence>
<evidence type="ECO:0000256" key="1">
    <source>
        <dbReference type="SAM" id="SignalP"/>
    </source>
</evidence>
<evidence type="ECO:0000313" key="3">
    <source>
        <dbReference type="Proteomes" id="UP000032430"/>
    </source>
</evidence>
<dbReference type="KEGG" id="lfa:LFA_0116"/>
<feature type="chain" id="PRO_5001942502" description="Enhanced entry protein EnhB" evidence="1">
    <location>
        <begin position="19"/>
        <end position="157"/>
    </location>
</feature>
<keyword evidence="1" id="KW-0732">Signal</keyword>
<evidence type="ECO:0000313" key="2">
    <source>
        <dbReference type="EMBL" id="CEG55598.1"/>
    </source>
</evidence>
<dbReference type="Proteomes" id="UP000032430">
    <property type="component" value="Chromosome I"/>
</dbReference>
<keyword evidence="3" id="KW-1185">Reference proteome</keyword>
<dbReference type="STRING" id="1212491.LFA_0116"/>
<dbReference type="AlphaFoldDB" id="A0A098FZE3"/>
<feature type="signal peptide" evidence="1">
    <location>
        <begin position="1"/>
        <end position="18"/>
    </location>
</feature>
<dbReference type="EMBL" id="LN614827">
    <property type="protein sequence ID" value="CEG55598.1"/>
    <property type="molecule type" value="Genomic_DNA"/>
</dbReference>